<comment type="caution">
    <text evidence="1">The sequence shown here is derived from an EMBL/GenBank/DDBJ whole genome shotgun (WGS) entry which is preliminary data.</text>
</comment>
<organism evidence="1 2">
    <name type="scientific">Streptomyces carpinensis</name>
    <dbReference type="NCBI Taxonomy" id="66369"/>
    <lineage>
        <taxon>Bacteria</taxon>
        <taxon>Bacillati</taxon>
        <taxon>Actinomycetota</taxon>
        <taxon>Actinomycetes</taxon>
        <taxon>Kitasatosporales</taxon>
        <taxon>Streptomycetaceae</taxon>
        <taxon>Streptomyces</taxon>
    </lineage>
</organism>
<proteinExistence type="predicted"/>
<dbReference type="EMBL" id="JBEPCU010000924">
    <property type="protein sequence ID" value="MER6982045.1"/>
    <property type="molecule type" value="Genomic_DNA"/>
</dbReference>
<accession>A0ABV1WCV7</accession>
<protein>
    <submittedName>
        <fullName evidence="1">Uncharacterized protein</fullName>
    </submittedName>
</protein>
<name>A0ABV1WCV7_9ACTN</name>
<keyword evidence="2" id="KW-1185">Reference proteome</keyword>
<evidence type="ECO:0000313" key="1">
    <source>
        <dbReference type="EMBL" id="MER6982045.1"/>
    </source>
</evidence>
<evidence type="ECO:0000313" key="2">
    <source>
        <dbReference type="Proteomes" id="UP001458415"/>
    </source>
</evidence>
<dbReference type="RefSeq" id="WP_086724903.1">
    <property type="nucleotide sequence ID" value="NZ_MUBM01000075.1"/>
</dbReference>
<gene>
    <name evidence="1" type="ORF">ABT317_35025</name>
</gene>
<reference evidence="1 2" key="1">
    <citation type="submission" date="2024-06" db="EMBL/GenBank/DDBJ databases">
        <title>The Natural Products Discovery Center: Release of the First 8490 Sequenced Strains for Exploring Actinobacteria Biosynthetic Diversity.</title>
        <authorList>
            <person name="Kalkreuter E."/>
            <person name="Kautsar S.A."/>
            <person name="Yang D."/>
            <person name="Bader C.D."/>
            <person name="Teijaro C.N."/>
            <person name="Fluegel L."/>
            <person name="Davis C.M."/>
            <person name="Simpson J.R."/>
            <person name="Lauterbach L."/>
            <person name="Steele A.D."/>
            <person name="Gui C."/>
            <person name="Meng S."/>
            <person name="Li G."/>
            <person name="Viehrig K."/>
            <person name="Ye F."/>
            <person name="Su P."/>
            <person name="Kiefer A.F."/>
            <person name="Nichols A."/>
            <person name="Cepeda A.J."/>
            <person name="Yan W."/>
            <person name="Fan B."/>
            <person name="Jiang Y."/>
            <person name="Adhikari A."/>
            <person name="Zheng C.-J."/>
            <person name="Schuster L."/>
            <person name="Cowan T.M."/>
            <person name="Smanski M.J."/>
            <person name="Chevrette M.G."/>
            <person name="De Carvalho L.P.S."/>
            <person name="Shen B."/>
        </authorList>
    </citation>
    <scope>NUCLEOTIDE SEQUENCE [LARGE SCALE GENOMIC DNA]</scope>
    <source>
        <strain evidence="1 2">NPDC000634</strain>
    </source>
</reference>
<sequence>MHRTRHQAWPLRATFDAARLAADATYQQMMDHDRLRDAAGNLAWLPTTGGGVLAAAARDQRSRHDASGAVRRYRQRLCTRLHR</sequence>
<dbReference type="Proteomes" id="UP001458415">
    <property type="component" value="Unassembled WGS sequence"/>
</dbReference>